<proteinExistence type="predicted"/>
<evidence type="ECO:0000313" key="3">
    <source>
        <dbReference type="EMBL" id="PRX62818.1"/>
    </source>
</evidence>
<gene>
    <name evidence="3" type="ORF">B0I32_112315</name>
</gene>
<keyword evidence="4" id="KW-1185">Reference proteome</keyword>
<evidence type="ECO:0000256" key="1">
    <source>
        <dbReference type="SAM" id="MobiDB-lite"/>
    </source>
</evidence>
<feature type="transmembrane region" description="Helical" evidence="2">
    <location>
        <begin position="24"/>
        <end position="45"/>
    </location>
</feature>
<keyword evidence="2" id="KW-0472">Membrane</keyword>
<dbReference type="Proteomes" id="UP000238312">
    <property type="component" value="Unassembled WGS sequence"/>
</dbReference>
<dbReference type="EMBL" id="PVNG01000012">
    <property type="protein sequence ID" value="PRX62818.1"/>
    <property type="molecule type" value="Genomic_DNA"/>
</dbReference>
<comment type="caution">
    <text evidence="3">The sequence shown here is derived from an EMBL/GenBank/DDBJ whole genome shotgun (WGS) entry which is preliminary data.</text>
</comment>
<feature type="compositionally biased region" description="Low complexity" evidence="1">
    <location>
        <begin position="135"/>
        <end position="146"/>
    </location>
</feature>
<evidence type="ECO:0000313" key="4">
    <source>
        <dbReference type="Proteomes" id="UP000238312"/>
    </source>
</evidence>
<feature type="region of interest" description="Disordered" evidence="1">
    <location>
        <begin position="50"/>
        <end position="149"/>
    </location>
</feature>
<dbReference type="AlphaFoldDB" id="A0A2T0MVI3"/>
<accession>A0A2T0MVI3</accession>
<feature type="compositionally biased region" description="Pro residues" evidence="1">
    <location>
        <begin position="124"/>
        <end position="134"/>
    </location>
</feature>
<reference evidence="3 4" key="1">
    <citation type="submission" date="2018-03" db="EMBL/GenBank/DDBJ databases">
        <title>Genomic Encyclopedia of Type Strains, Phase III (KMG-III): the genomes of soil and plant-associated and newly described type strains.</title>
        <authorList>
            <person name="Whitman W."/>
        </authorList>
    </citation>
    <scope>NUCLEOTIDE SEQUENCE [LARGE SCALE GENOMIC DNA]</scope>
    <source>
        <strain evidence="3 4">CGMCC 4.7104</strain>
    </source>
</reference>
<organism evidence="3 4">
    <name type="scientific">Nonomuraea fuscirosea</name>
    <dbReference type="NCBI Taxonomy" id="1291556"/>
    <lineage>
        <taxon>Bacteria</taxon>
        <taxon>Bacillati</taxon>
        <taxon>Actinomycetota</taxon>
        <taxon>Actinomycetes</taxon>
        <taxon>Streptosporangiales</taxon>
        <taxon>Streptosporangiaceae</taxon>
        <taxon>Nonomuraea</taxon>
    </lineage>
</organism>
<evidence type="ECO:0000256" key="2">
    <source>
        <dbReference type="SAM" id="Phobius"/>
    </source>
</evidence>
<name>A0A2T0MVI3_9ACTN</name>
<keyword evidence="2" id="KW-0812">Transmembrane</keyword>
<sequence>MYGPPPPDHQRLPEYPRATSSPPIIVLVSGLAALLGFLLGVFVGFGAQTTSAEEPEPRVTVTVEESQPGLPDSSVPAATPPQDGQPTPGQTLPDQAPPGQTQPGQTPPGQTPGQTQPGQTQPGQTPPATPPGQTTPPGAGDAATPPLNGASLRTLVVGTDIQPGTYRTTGPTAGFPLCYWARLRNTTGDIITSGMPTGPASVTILATDKAFQTGGCVEWSKA</sequence>
<protein>
    <submittedName>
        <fullName evidence="3">Uncharacterized protein</fullName>
    </submittedName>
</protein>
<keyword evidence="2" id="KW-1133">Transmembrane helix</keyword>
<feature type="compositionally biased region" description="Low complexity" evidence="1">
    <location>
        <begin position="111"/>
        <end position="123"/>
    </location>
</feature>
<feature type="compositionally biased region" description="Low complexity" evidence="1">
    <location>
        <begin position="76"/>
        <end position="104"/>
    </location>
</feature>